<dbReference type="PANTHER" id="PTHR39960">
    <property type="entry name" value="LD34147P"/>
    <property type="match status" value="1"/>
</dbReference>
<evidence type="ECO:0000256" key="1">
    <source>
        <dbReference type="SAM" id="Coils"/>
    </source>
</evidence>
<name>A0ABN8AXI0_CHISP</name>
<sequence>MHCRNVTNEDIRDAMMSLVHMFRNSEAKLERHEYREKALGEQLKKMIGGLEKKHRALEPLKGMISRLDERLSNVETILLQKEEREKASQKKTSDALEEIQKSLQALSSAINKNMKAAAAAAPPENNLTTNDDTLDVKLESTNAKLDAVKSEIDTLKNSLSKESLKAIFLEIAANYNPLEKHIMETGKLLDKYELKLNEYTKVQTDFVPLNEISLADEAWHNKMSEVMERQEKEIVKIKKLLSDAEGLWKELPSRTDLQVSTNQTLEAIESAKEDLKENDEKIVNQVTTKLRELTDRLASTNEDIQNSLTQGNTMSERAYNDISRSYESLRKEVQSLNKNEHVLLQTADNVIGTKKRIEYGVHQILVEVGDLVKNQGKILNKTVNERFDNVQTTLLENQSNARSNISDKIEAEMAPVWRQIGIMYKQLTANKESLDKLTEQTVRYVNESSTSMDNITDKVGKITARMVEVDENLNYLLGRLSLVTQEFLQIKTGLGEALDKAKSNLSLVKDKPEDKGPGPHKISSSESTIL</sequence>
<proteinExistence type="predicted"/>
<organism evidence="3 4">
    <name type="scientific">Chilo suppressalis</name>
    <name type="common">Asiatic rice borer moth</name>
    <dbReference type="NCBI Taxonomy" id="168631"/>
    <lineage>
        <taxon>Eukaryota</taxon>
        <taxon>Metazoa</taxon>
        <taxon>Ecdysozoa</taxon>
        <taxon>Arthropoda</taxon>
        <taxon>Hexapoda</taxon>
        <taxon>Insecta</taxon>
        <taxon>Pterygota</taxon>
        <taxon>Neoptera</taxon>
        <taxon>Endopterygota</taxon>
        <taxon>Lepidoptera</taxon>
        <taxon>Glossata</taxon>
        <taxon>Ditrysia</taxon>
        <taxon>Pyraloidea</taxon>
        <taxon>Crambidae</taxon>
        <taxon>Crambinae</taxon>
        <taxon>Chilo</taxon>
    </lineage>
</organism>
<feature type="coiled-coil region" evidence="1">
    <location>
        <begin position="227"/>
        <end position="339"/>
    </location>
</feature>
<feature type="coiled-coil region" evidence="1">
    <location>
        <begin position="64"/>
        <end position="99"/>
    </location>
</feature>
<dbReference type="PANTHER" id="PTHR39960:SF1">
    <property type="entry name" value="LD34147P"/>
    <property type="match status" value="1"/>
</dbReference>
<feature type="region of interest" description="Disordered" evidence="2">
    <location>
        <begin position="508"/>
        <end position="530"/>
    </location>
</feature>
<evidence type="ECO:0000313" key="3">
    <source>
        <dbReference type="EMBL" id="CAH0400994.1"/>
    </source>
</evidence>
<feature type="coiled-coil region" evidence="1">
    <location>
        <begin position="138"/>
        <end position="165"/>
    </location>
</feature>
<feature type="compositionally biased region" description="Basic and acidic residues" evidence="2">
    <location>
        <begin position="508"/>
        <end position="517"/>
    </location>
</feature>
<keyword evidence="1" id="KW-0175">Coiled coil</keyword>
<evidence type="ECO:0000256" key="2">
    <source>
        <dbReference type="SAM" id="MobiDB-lite"/>
    </source>
</evidence>
<dbReference type="EMBL" id="OU963911">
    <property type="protein sequence ID" value="CAH0400994.1"/>
    <property type="molecule type" value="Genomic_DNA"/>
</dbReference>
<reference evidence="3" key="1">
    <citation type="submission" date="2021-12" db="EMBL/GenBank/DDBJ databases">
        <authorList>
            <person name="King R."/>
        </authorList>
    </citation>
    <scope>NUCLEOTIDE SEQUENCE</scope>
</reference>
<protein>
    <recommendedName>
        <fullName evidence="5">Paramyosin</fullName>
    </recommendedName>
</protein>
<accession>A0ABN8AXI0</accession>
<evidence type="ECO:0000313" key="4">
    <source>
        <dbReference type="Proteomes" id="UP001153292"/>
    </source>
</evidence>
<keyword evidence="4" id="KW-1185">Reference proteome</keyword>
<gene>
    <name evidence="3" type="ORF">CHILSU_LOCUS4206</name>
</gene>
<evidence type="ECO:0008006" key="5">
    <source>
        <dbReference type="Google" id="ProtNLM"/>
    </source>
</evidence>
<dbReference type="Proteomes" id="UP001153292">
    <property type="component" value="Chromosome 18"/>
</dbReference>